<dbReference type="EMBL" id="FMZW01000042">
    <property type="protein sequence ID" value="SDF02172.1"/>
    <property type="molecule type" value="Genomic_DNA"/>
</dbReference>
<dbReference type="Proteomes" id="UP000199245">
    <property type="component" value="Unassembled WGS sequence"/>
</dbReference>
<sequence length="137" mass="15501">MGHMPKLVKDEGDYRVFEMEDGSKVKLQRDDDEFAIVATDLKTGNRIGTLEFSEIEAGDHHTPDYWKLVYAYLDKAGDRYKRSGLGREALKLWILSYGPAAVERDTGIPNSQGSHLTGDAPGFVAKMVEEKLLYYER</sequence>
<gene>
    <name evidence="1" type="ORF">SAMN05216337_104280</name>
</gene>
<organism evidence="1 2">
    <name type="scientific">Bradyrhizobium brasilense</name>
    <dbReference type="NCBI Taxonomy" id="1419277"/>
    <lineage>
        <taxon>Bacteria</taxon>
        <taxon>Pseudomonadati</taxon>
        <taxon>Pseudomonadota</taxon>
        <taxon>Alphaproteobacteria</taxon>
        <taxon>Hyphomicrobiales</taxon>
        <taxon>Nitrobacteraceae</taxon>
        <taxon>Bradyrhizobium</taxon>
    </lineage>
</organism>
<dbReference type="AlphaFoldDB" id="A0A1G7HNX6"/>
<protein>
    <submittedName>
        <fullName evidence="1">Uncharacterized protein</fullName>
    </submittedName>
</protein>
<reference evidence="1 2" key="1">
    <citation type="submission" date="2016-10" db="EMBL/GenBank/DDBJ databases">
        <authorList>
            <person name="de Groot N.N."/>
        </authorList>
    </citation>
    <scope>NUCLEOTIDE SEQUENCE [LARGE SCALE GENOMIC DNA]</scope>
    <source>
        <strain evidence="1 2">R5</strain>
    </source>
</reference>
<proteinExistence type="predicted"/>
<evidence type="ECO:0000313" key="1">
    <source>
        <dbReference type="EMBL" id="SDF02172.1"/>
    </source>
</evidence>
<name>A0A1G7HNX6_9BRAD</name>
<evidence type="ECO:0000313" key="2">
    <source>
        <dbReference type="Proteomes" id="UP000199245"/>
    </source>
</evidence>
<accession>A0A1G7HNX6</accession>